<dbReference type="RefSeq" id="WP_216321953.1">
    <property type="nucleotide sequence ID" value="NZ_JAHKRT010000003.1"/>
</dbReference>
<feature type="domain" description="YetF C-terminal" evidence="2">
    <location>
        <begin position="81"/>
        <end position="149"/>
    </location>
</feature>
<evidence type="ECO:0000256" key="1">
    <source>
        <dbReference type="SAM" id="Phobius"/>
    </source>
</evidence>
<dbReference type="PANTHER" id="PTHR34582">
    <property type="entry name" value="UPF0702 TRANSMEMBRANE PROTEIN YCAP"/>
    <property type="match status" value="1"/>
</dbReference>
<name>A0ABS6BGN1_9SPHN</name>
<evidence type="ECO:0000313" key="5">
    <source>
        <dbReference type="Proteomes" id="UP000776276"/>
    </source>
</evidence>
<dbReference type="Proteomes" id="UP000776276">
    <property type="component" value="Unassembled WGS sequence"/>
</dbReference>
<dbReference type="PANTHER" id="PTHR34582:SF6">
    <property type="entry name" value="UPF0702 TRANSMEMBRANE PROTEIN YCAP"/>
    <property type="match status" value="1"/>
</dbReference>
<proteinExistence type="predicted"/>
<dbReference type="Pfam" id="PF20730">
    <property type="entry name" value="YetF_N"/>
    <property type="match status" value="1"/>
</dbReference>
<evidence type="ECO:0000313" key="4">
    <source>
        <dbReference type="EMBL" id="MBU3077463.1"/>
    </source>
</evidence>
<gene>
    <name evidence="4" type="ORF">KOF26_06235</name>
</gene>
<evidence type="ECO:0000259" key="2">
    <source>
        <dbReference type="Pfam" id="PF04239"/>
    </source>
</evidence>
<dbReference type="InterPro" id="IPR007353">
    <property type="entry name" value="DUF421"/>
</dbReference>
<keyword evidence="1" id="KW-0812">Transmembrane</keyword>
<keyword evidence="1" id="KW-0472">Membrane</keyword>
<sequence length="162" mass="18092">MDIVLRASVMFFVLFGLLRMLGKRELSQMTPFELVTLIVMGDLIQQGVTHNDFSLIGATLAITTFLFWGLVMSWASYLSPRAERLLEGEPRVIIRDGALLGDNLRRDRLTRREVETEMRLAGIAKIADVAWGILETNGKISFIERETAQKPAAQQNDDGPAG</sequence>
<protein>
    <submittedName>
        <fullName evidence="4">DUF421 domain-containing protein</fullName>
    </submittedName>
</protein>
<comment type="caution">
    <text evidence="4">The sequence shown here is derived from an EMBL/GenBank/DDBJ whole genome shotgun (WGS) entry which is preliminary data.</text>
</comment>
<keyword evidence="5" id="KW-1185">Reference proteome</keyword>
<dbReference type="EMBL" id="JAHKRT010000003">
    <property type="protein sequence ID" value="MBU3077463.1"/>
    <property type="molecule type" value="Genomic_DNA"/>
</dbReference>
<accession>A0ABS6BGN1</accession>
<dbReference type="Pfam" id="PF04239">
    <property type="entry name" value="DUF421"/>
    <property type="match status" value="1"/>
</dbReference>
<dbReference type="InterPro" id="IPR048454">
    <property type="entry name" value="YetF_N"/>
</dbReference>
<feature type="domain" description="YetF-like N-terminal transmembrane" evidence="3">
    <location>
        <begin position="2"/>
        <end position="76"/>
    </location>
</feature>
<reference evidence="4 5" key="1">
    <citation type="submission" date="2021-06" db="EMBL/GenBank/DDBJ databases">
        <title>Sphingomonas sp. XMGL2, whole genome shotgun sequencing project.</title>
        <authorList>
            <person name="Zhao G."/>
            <person name="Shen L."/>
        </authorList>
    </citation>
    <scope>NUCLEOTIDE SEQUENCE [LARGE SCALE GENOMIC DNA]</scope>
    <source>
        <strain evidence="4 5">XMGL2</strain>
    </source>
</reference>
<keyword evidence="1" id="KW-1133">Transmembrane helix</keyword>
<feature type="transmembrane region" description="Helical" evidence="1">
    <location>
        <begin position="54"/>
        <end position="75"/>
    </location>
</feature>
<organism evidence="4 5">
    <name type="scientific">Sphingomonas quercus</name>
    <dbReference type="NCBI Taxonomy" id="2842451"/>
    <lineage>
        <taxon>Bacteria</taxon>
        <taxon>Pseudomonadati</taxon>
        <taxon>Pseudomonadota</taxon>
        <taxon>Alphaproteobacteria</taxon>
        <taxon>Sphingomonadales</taxon>
        <taxon>Sphingomonadaceae</taxon>
        <taxon>Sphingomonas</taxon>
    </lineage>
</organism>
<feature type="transmembrane region" description="Helical" evidence="1">
    <location>
        <begin position="6"/>
        <end position="22"/>
    </location>
</feature>
<evidence type="ECO:0000259" key="3">
    <source>
        <dbReference type="Pfam" id="PF20730"/>
    </source>
</evidence>